<dbReference type="UniPathway" id="UPA00094"/>
<evidence type="ECO:0000256" key="14">
    <source>
        <dbReference type="PIRNR" id="PIRNR000447"/>
    </source>
</evidence>
<dbReference type="PIRSF" id="PIRSF000447">
    <property type="entry name" value="KAS_II"/>
    <property type="match status" value="1"/>
</dbReference>
<dbReference type="EC" id="2.3.1.179" evidence="3 14"/>
<keyword evidence="10 14" id="KW-0012">Acyltransferase</keyword>
<dbReference type="InterPro" id="IPR017568">
    <property type="entry name" value="3-oxoacyl-ACP_synth-2"/>
</dbReference>
<keyword evidence="9 14" id="KW-0275">Fatty acid biosynthesis</keyword>
<protein>
    <recommendedName>
        <fullName evidence="4 14">3-oxoacyl-[acyl-carrier-protein] synthase 2</fullName>
        <ecNumber evidence="3 14">2.3.1.179</ecNumber>
    </recommendedName>
</protein>
<dbReference type="InterPro" id="IPR016039">
    <property type="entry name" value="Thiolase-like"/>
</dbReference>
<dbReference type="InterPro" id="IPR014030">
    <property type="entry name" value="Ketoacyl_synth_N"/>
</dbReference>
<evidence type="ECO:0000256" key="11">
    <source>
        <dbReference type="ARBA" id="ARBA00024006"/>
    </source>
</evidence>
<dbReference type="InterPro" id="IPR000794">
    <property type="entry name" value="Beta-ketoacyl_synthase"/>
</dbReference>
<evidence type="ECO:0000256" key="13">
    <source>
        <dbReference type="ARBA" id="ARBA00047659"/>
    </source>
</evidence>
<evidence type="ECO:0000256" key="1">
    <source>
        <dbReference type="ARBA" id="ARBA00005194"/>
    </source>
</evidence>
<evidence type="ECO:0000256" key="9">
    <source>
        <dbReference type="ARBA" id="ARBA00023160"/>
    </source>
</evidence>
<dbReference type="Pfam" id="PF00109">
    <property type="entry name" value="ketoacyl-synt"/>
    <property type="match status" value="1"/>
</dbReference>
<sequence>MNRRVVVTGLGLVTPLGNDVPTSWKNIVDGISGVGPITYFDTTNYEVKIAAQVKDFDPANYMPHKEIRRHDPYQHYLIAASAEAVADAGLEVTDDIADRTSVLLGSATGGMQSFQEYSTLIYETNNPRKMTPFAIPMLVANGASDVVAITVGARGPSAPLVSACATGADTIGYAFQLIKMGRIDRAIAGAGDYPIINLGIAAFDRVGACSRNNDDPAGSVRPFDKNRTGMVFGEGAGVLVLEELESARARGANIIAELIGYGSTTDAYHRTAPHSEGIGASKAVIAALEDGGLNATDVDYVNAHGTATSLNDPSETRAIKRALGEHAYEVAMSSTKSMTGHAMGATAAMEAAFCSLAIRDQVAPPTINYETPDPECDLDYVPNTAREMQIDVAVSNAFGFGGHNASLAFRRFVG</sequence>
<accession>A0A7S8E6T4</accession>
<dbReference type="InterPro" id="IPR014031">
    <property type="entry name" value="Ketoacyl_synth_C"/>
</dbReference>
<dbReference type="InterPro" id="IPR020841">
    <property type="entry name" value="PKS_Beta-ketoAc_synthase_dom"/>
</dbReference>
<evidence type="ECO:0000256" key="12">
    <source>
        <dbReference type="ARBA" id="ARBA00047318"/>
    </source>
</evidence>
<evidence type="ECO:0000256" key="10">
    <source>
        <dbReference type="ARBA" id="ARBA00023315"/>
    </source>
</evidence>
<dbReference type="CDD" id="cd00834">
    <property type="entry name" value="KAS_I_II"/>
    <property type="match status" value="1"/>
</dbReference>
<comment type="pathway">
    <text evidence="1 14">Lipid metabolism; fatty acid biosynthesis.</text>
</comment>
<feature type="active site" description="For beta-ketoacyl synthase activity" evidence="15">
    <location>
        <position position="164"/>
    </location>
</feature>
<dbReference type="Pfam" id="PF02801">
    <property type="entry name" value="Ketoacyl-synt_C"/>
    <property type="match status" value="1"/>
</dbReference>
<comment type="catalytic activity">
    <reaction evidence="13 14">
        <text>a fatty acyl-[ACP] + malonyl-[ACP] + H(+) = a 3-oxoacyl-[ACP] + holo-[ACP] + CO2</text>
        <dbReference type="Rhea" id="RHEA:22836"/>
        <dbReference type="Rhea" id="RHEA-COMP:9623"/>
        <dbReference type="Rhea" id="RHEA-COMP:9685"/>
        <dbReference type="Rhea" id="RHEA-COMP:9916"/>
        <dbReference type="Rhea" id="RHEA-COMP:14125"/>
        <dbReference type="ChEBI" id="CHEBI:15378"/>
        <dbReference type="ChEBI" id="CHEBI:16526"/>
        <dbReference type="ChEBI" id="CHEBI:64479"/>
        <dbReference type="ChEBI" id="CHEBI:78449"/>
        <dbReference type="ChEBI" id="CHEBI:78776"/>
        <dbReference type="ChEBI" id="CHEBI:138651"/>
    </reaction>
</comment>
<dbReference type="PROSITE" id="PS52004">
    <property type="entry name" value="KS3_2"/>
    <property type="match status" value="1"/>
</dbReference>
<dbReference type="PROSITE" id="PS00606">
    <property type="entry name" value="KS3_1"/>
    <property type="match status" value="1"/>
</dbReference>
<dbReference type="AlphaFoldDB" id="A0A7S8E6T4"/>
<dbReference type="Proteomes" id="UP000594468">
    <property type="component" value="Chromosome"/>
</dbReference>
<evidence type="ECO:0000256" key="2">
    <source>
        <dbReference type="ARBA" id="ARBA00008467"/>
    </source>
</evidence>
<evidence type="ECO:0000256" key="5">
    <source>
        <dbReference type="ARBA" id="ARBA00022516"/>
    </source>
</evidence>
<proteinExistence type="inferred from homology"/>
<dbReference type="RefSeq" id="WP_195169504.1">
    <property type="nucleotide sequence ID" value="NZ_CP062983.1"/>
</dbReference>
<evidence type="ECO:0000256" key="15">
    <source>
        <dbReference type="PIRSR" id="PIRSR000447-1"/>
    </source>
</evidence>
<dbReference type="NCBIfam" id="TIGR03150">
    <property type="entry name" value="fabF"/>
    <property type="match status" value="1"/>
</dbReference>
<keyword evidence="5 14" id="KW-0444">Lipid biosynthesis</keyword>
<comment type="similarity">
    <text evidence="2 14 16">Belongs to the thiolase-like superfamily. Beta-ketoacyl-ACP synthases family.</text>
</comment>
<dbReference type="GO" id="GO:0005829">
    <property type="term" value="C:cytosol"/>
    <property type="evidence" value="ECO:0007669"/>
    <property type="project" value="TreeGrafter"/>
</dbReference>
<dbReference type="EMBL" id="CP062983">
    <property type="protein sequence ID" value="QPC81431.1"/>
    <property type="molecule type" value="Genomic_DNA"/>
</dbReference>
<comment type="function">
    <text evidence="11 14">Involved in the type II fatty acid elongation cycle. Catalyzes the elongation of a wide range of acyl-ACP by the addition of two carbons from malonyl-ACP to an acyl acceptor. Can efficiently catalyze the conversion of palmitoleoyl-ACP (cis-hexadec-9-enoyl-ACP) to cis-vaccenoyl-ACP (cis-octadec-11-enoyl-ACP), an essential step in the thermal regulation of fatty acid composition.</text>
</comment>
<dbReference type="FunFam" id="3.40.47.10:FF:000029">
    <property type="entry name" value="3-oxoacyl-[acyl-carrier-protein] synthase 1"/>
    <property type="match status" value="1"/>
</dbReference>
<keyword evidence="19" id="KW-1185">Reference proteome</keyword>
<dbReference type="InterPro" id="IPR018201">
    <property type="entry name" value="Ketoacyl_synth_AS"/>
</dbReference>
<gene>
    <name evidence="18" type="primary">fabF</name>
    <name evidence="18" type="ORF">G4Y79_17250</name>
</gene>
<dbReference type="PANTHER" id="PTHR11712:SF336">
    <property type="entry name" value="3-OXOACYL-[ACYL-CARRIER-PROTEIN] SYNTHASE, MITOCHONDRIAL"/>
    <property type="match status" value="1"/>
</dbReference>
<evidence type="ECO:0000256" key="7">
    <source>
        <dbReference type="ARBA" id="ARBA00022832"/>
    </source>
</evidence>
<comment type="catalytic activity">
    <reaction evidence="12 14">
        <text>(9Z)-hexadecenoyl-[ACP] + malonyl-[ACP] + H(+) = 3-oxo-(11Z)-octadecenoyl-[ACP] + holo-[ACP] + CO2</text>
        <dbReference type="Rhea" id="RHEA:55040"/>
        <dbReference type="Rhea" id="RHEA-COMP:9623"/>
        <dbReference type="Rhea" id="RHEA-COMP:9685"/>
        <dbReference type="Rhea" id="RHEA-COMP:10800"/>
        <dbReference type="Rhea" id="RHEA-COMP:14074"/>
        <dbReference type="ChEBI" id="CHEBI:15378"/>
        <dbReference type="ChEBI" id="CHEBI:16526"/>
        <dbReference type="ChEBI" id="CHEBI:64479"/>
        <dbReference type="ChEBI" id="CHEBI:78449"/>
        <dbReference type="ChEBI" id="CHEBI:83989"/>
        <dbReference type="ChEBI" id="CHEBI:138538"/>
        <dbReference type="EC" id="2.3.1.179"/>
    </reaction>
</comment>
<dbReference type="SMART" id="SM00825">
    <property type="entry name" value="PKS_KS"/>
    <property type="match status" value="1"/>
</dbReference>
<evidence type="ECO:0000256" key="3">
    <source>
        <dbReference type="ARBA" id="ARBA00012356"/>
    </source>
</evidence>
<organism evidence="18 19">
    <name type="scientific">Phototrophicus methaneseepsis</name>
    <dbReference type="NCBI Taxonomy" id="2710758"/>
    <lineage>
        <taxon>Bacteria</taxon>
        <taxon>Bacillati</taxon>
        <taxon>Chloroflexota</taxon>
        <taxon>Candidatus Thermofontia</taxon>
        <taxon>Phototrophicales</taxon>
        <taxon>Phototrophicaceae</taxon>
        <taxon>Phototrophicus</taxon>
    </lineage>
</organism>
<reference evidence="18 19" key="1">
    <citation type="submission" date="2020-02" db="EMBL/GenBank/DDBJ databases">
        <authorList>
            <person name="Zheng R.K."/>
            <person name="Sun C.M."/>
        </authorList>
    </citation>
    <scope>NUCLEOTIDE SEQUENCE [LARGE SCALE GENOMIC DNA]</scope>
    <source>
        <strain evidence="19">rifampicinis</strain>
    </source>
</reference>
<keyword evidence="7" id="KW-0276">Fatty acid metabolism</keyword>
<dbReference type="GO" id="GO:0030497">
    <property type="term" value="P:fatty acid elongation"/>
    <property type="evidence" value="ECO:0007669"/>
    <property type="project" value="UniProtKB-ARBA"/>
</dbReference>
<dbReference type="FunFam" id="3.40.47.10:FF:000018">
    <property type="entry name" value="3-oxoacyl-[acyl-carrier-protein] synthase 2"/>
    <property type="match status" value="1"/>
</dbReference>
<dbReference type="GO" id="GO:0004315">
    <property type="term" value="F:3-oxoacyl-[acyl-carrier-protein] synthase activity"/>
    <property type="evidence" value="ECO:0007669"/>
    <property type="project" value="UniProtKB-UniRule"/>
</dbReference>
<keyword evidence="8" id="KW-0443">Lipid metabolism</keyword>
<evidence type="ECO:0000259" key="17">
    <source>
        <dbReference type="PROSITE" id="PS52004"/>
    </source>
</evidence>
<evidence type="ECO:0000256" key="4">
    <source>
        <dbReference type="ARBA" id="ARBA00014657"/>
    </source>
</evidence>
<keyword evidence="6 14" id="KW-0808">Transferase</keyword>
<evidence type="ECO:0000256" key="16">
    <source>
        <dbReference type="RuleBase" id="RU003694"/>
    </source>
</evidence>
<evidence type="ECO:0000313" key="19">
    <source>
        <dbReference type="Proteomes" id="UP000594468"/>
    </source>
</evidence>
<dbReference type="PANTHER" id="PTHR11712">
    <property type="entry name" value="POLYKETIDE SYNTHASE-RELATED"/>
    <property type="match status" value="1"/>
</dbReference>
<dbReference type="Gene3D" id="3.40.47.10">
    <property type="match status" value="1"/>
</dbReference>
<dbReference type="SUPFAM" id="SSF53901">
    <property type="entry name" value="Thiolase-like"/>
    <property type="match status" value="2"/>
</dbReference>
<dbReference type="KEGG" id="pmet:G4Y79_17250"/>
<evidence type="ECO:0000256" key="6">
    <source>
        <dbReference type="ARBA" id="ARBA00022679"/>
    </source>
</evidence>
<name>A0A7S8E6T4_9CHLR</name>
<evidence type="ECO:0000256" key="8">
    <source>
        <dbReference type="ARBA" id="ARBA00023098"/>
    </source>
</evidence>
<dbReference type="NCBIfam" id="NF005589">
    <property type="entry name" value="PRK07314.1"/>
    <property type="match status" value="1"/>
</dbReference>
<evidence type="ECO:0000313" key="18">
    <source>
        <dbReference type="EMBL" id="QPC81431.1"/>
    </source>
</evidence>
<feature type="domain" description="Ketosynthase family 3 (KS3)" evidence="17">
    <location>
        <begin position="2"/>
        <end position="411"/>
    </location>
</feature>